<organism evidence="4 5">
    <name type="scientific">Deinococcus peraridilitoris (strain DSM 19664 / LMG 22246 / CIP 109416 / KR-200)</name>
    <dbReference type="NCBI Taxonomy" id="937777"/>
    <lineage>
        <taxon>Bacteria</taxon>
        <taxon>Thermotogati</taxon>
        <taxon>Deinococcota</taxon>
        <taxon>Deinococci</taxon>
        <taxon>Deinococcales</taxon>
        <taxon>Deinococcaceae</taxon>
        <taxon>Deinococcus</taxon>
    </lineage>
</organism>
<reference evidence="5" key="1">
    <citation type="submission" date="2012-03" db="EMBL/GenBank/DDBJ databases">
        <title>Complete sequence of chromosome of Deinococcus peraridilitoris DSM 19664.</title>
        <authorList>
            <person name="Lucas S."/>
            <person name="Copeland A."/>
            <person name="Lapidus A."/>
            <person name="Glavina del Rio T."/>
            <person name="Dalin E."/>
            <person name="Tice H."/>
            <person name="Bruce D."/>
            <person name="Goodwin L."/>
            <person name="Pitluck S."/>
            <person name="Peters L."/>
            <person name="Mikhailova N."/>
            <person name="Lu M."/>
            <person name="Kyrpides N."/>
            <person name="Mavromatis K."/>
            <person name="Ivanova N."/>
            <person name="Brettin T."/>
            <person name="Detter J.C."/>
            <person name="Han C."/>
            <person name="Larimer F."/>
            <person name="Land M."/>
            <person name="Hauser L."/>
            <person name="Markowitz V."/>
            <person name="Cheng J.-F."/>
            <person name="Hugenholtz P."/>
            <person name="Woyke T."/>
            <person name="Wu D."/>
            <person name="Pukall R."/>
            <person name="Steenblock K."/>
            <person name="Brambilla E."/>
            <person name="Klenk H.-P."/>
            <person name="Eisen J.A."/>
        </authorList>
    </citation>
    <scope>NUCLEOTIDE SEQUENCE [LARGE SCALE GENOMIC DNA]</scope>
    <source>
        <strain evidence="5">DSM 19664 / LMG 22246 / CIP 109416 / KR-200</strain>
    </source>
</reference>
<dbReference type="PATRIC" id="fig|937777.3.peg.2609"/>
<keyword evidence="5" id="KW-1185">Reference proteome</keyword>
<keyword evidence="3" id="KW-0503">Monooxygenase</keyword>
<keyword evidence="3" id="KW-0408">Iron</keyword>
<dbReference type="KEGG" id="dpd:Deipe_2601"/>
<evidence type="ECO:0000313" key="5">
    <source>
        <dbReference type="Proteomes" id="UP000010467"/>
    </source>
</evidence>
<dbReference type="Gene3D" id="1.10.630.10">
    <property type="entry name" value="Cytochrome P450"/>
    <property type="match status" value="2"/>
</dbReference>
<evidence type="ECO:0000313" key="4">
    <source>
        <dbReference type="EMBL" id="AFZ68066.1"/>
    </source>
</evidence>
<dbReference type="GO" id="GO:0020037">
    <property type="term" value="F:heme binding"/>
    <property type="evidence" value="ECO:0007669"/>
    <property type="project" value="InterPro"/>
</dbReference>
<evidence type="ECO:0000256" key="2">
    <source>
        <dbReference type="ARBA" id="ARBA00010617"/>
    </source>
</evidence>
<gene>
    <name evidence="4" type="ordered locus">Deipe_2601</name>
</gene>
<dbReference type="RefSeq" id="WP_015236368.1">
    <property type="nucleotide sequence ID" value="NC_019793.1"/>
</dbReference>
<dbReference type="PANTHER" id="PTHR24305">
    <property type="entry name" value="CYTOCHROME P450"/>
    <property type="match status" value="1"/>
</dbReference>
<dbReference type="CDD" id="cd00302">
    <property type="entry name" value="cytochrome_P450"/>
    <property type="match status" value="1"/>
</dbReference>
<dbReference type="GO" id="GO:0016705">
    <property type="term" value="F:oxidoreductase activity, acting on paired donors, with incorporation or reduction of molecular oxygen"/>
    <property type="evidence" value="ECO:0007669"/>
    <property type="project" value="InterPro"/>
</dbReference>
<dbReference type="GO" id="GO:0005506">
    <property type="term" value="F:iron ion binding"/>
    <property type="evidence" value="ECO:0007669"/>
    <property type="project" value="InterPro"/>
</dbReference>
<comment type="cofactor">
    <cofactor evidence="1">
        <name>heme</name>
        <dbReference type="ChEBI" id="CHEBI:30413"/>
    </cofactor>
</comment>
<dbReference type="eggNOG" id="COG2124">
    <property type="taxonomic scope" value="Bacteria"/>
</dbReference>
<keyword evidence="3" id="KW-0560">Oxidoreductase</keyword>
<sequence length="379" mass="41615">MVNPAGLPAPEAHPYAGHFPRWGTAPLQLLQEGAQFGTTFQLKLGLPTVVGFGPTWNRSLLTDLESFVSAGSFSRLVPYLSGGVIMTDAPGHRSRRAQLREPYGKNALLNLQERVRSALYDVRPSGEFDALSWADRATLSMLNAAYFSGEFDAELLHAFLAPLRLPFPSPMWPRPILFARVNAELRRLAGKRLEQGGDDLLSHLARLSGGLTEARVTLAAGHDTTTHTLAWTLWHLAQHGSWRTAEGLRPAIRETLRLYPSGWIGSRRVKRAAEIEGVALAPGNLVIYSPFLSGRSPEFWTAPEEFRPQRFEQAPLPWTYLPFGGGERVCLGMHLAHLLLEEALGLFLSGELSAVTGDPTPRPGVTLGPTGPLVLRFRP</sequence>
<keyword evidence="3" id="KW-0349">Heme</keyword>
<dbReference type="InterPro" id="IPR001128">
    <property type="entry name" value="Cyt_P450"/>
</dbReference>
<dbReference type="SUPFAM" id="SSF48264">
    <property type="entry name" value="Cytochrome P450"/>
    <property type="match status" value="1"/>
</dbReference>
<accession>L0A2J1</accession>
<dbReference type="InterPro" id="IPR036396">
    <property type="entry name" value="Cyt_P450_sf"/>
</dbReference>
<dbReference type="PRINTS" id="PR00359">
    <property type="entry name" value="BP450"/>
</dbReference>
<dbReference type="PANTHER" id="PTHR24305:SF166">
    <property type="entry name" value="CYTOCHROME P450 12A4, MITOCHONDRIAL-RELATED"/>
    <property type="match status" value="1"/>
</dbReference>
<keyword evidence="3" id="KW-0479">Metal-binding</keyword>
<dbReference type="EMBL" id="CP003382">
    <property type="protein sequence ID" value="AFZ68066.1"/>
    <property type="molecule type" value="Genomic_DNA"/>
</dbReference>
<dbReference type="Proteomes" id="UP000010467">
    <property type="component" value="Chromosome"/>
</dbReference>
<dbReference type="Pfam" id="PF00067">
    <property type="entry name" value="p450"/>
    <property type="match status" value="1"/>
</dbReference>
<dbReference type="GO" id="GO:0004497">
    <property type="term" value="F:monooxygenase activity"/>
    <property type="evidence" value="ECO:0007669"/>
    <property type="project" value="UniProtKB-KW"/>
</dbReference>
<comment type="similarity">
    <text evidence="2 3">Belongs to the cytochrome P450 family.</text>
</comment>
<dbReference type="InterPro" id="IPR050121">
    <property type="entry name" value="Cytochrome_P450_monoxygenase"/>
</dbReference>
<evidence type="ECO:0000256" key="3">
    <source>
        <dbReference type="RuleBase" id="RU000461"/>
    </source>
</evidence>
<dbReference type="InterPro" id="IPR017972">
    <property type="entry name" value="Cyt_P450_CS"/>
</dbReference>
<dbReference type="HOGENOM" id="CLU_727083_0_0_0"/>
<dbReference type="AlphaFoldDB" id="L0A2J1"/>
<name>L0A2J1_DEIPD</name>
<dbReference type="InterPro" id="IPR002397">
    <property type="entry name" value="Cyt_P450_B"/>
</dbReference>
<dbReference type="PRINTS" id="PR00385">
    <property type="entry name" value="P450"/>
</dbReference>
<evidence type="ECO:0000256" key="1">
    <source>
        <dbReference type="ARBA" id="ARBA00001971"/>
    </source>
</evidence>
<dbReference type="OrthoDB" id="9789468at2"/>
<dbReference type="STRING" id="937777.Deipe_2601"/>
<dbReference type="PROSITE" id="PS00086">
    <property type="entry name" value="CYTOCHROME_P450"/>
    <property type="match status" value="1"/>
</dbReference>
<proteinExistence type="inferred from homology"/>
<protein>
    <submittedName>
        <fullName evidence="4">Cytochrome P450</fullName>
    </submittedName>
</protein>